<sequence length="122" mass="13924">MKRGLNQCHSVPRKDWSKPRVSHLIAVKRILRYLKGTLDLGLWYPSDDNFELTAYSDSDYGGCKRDFKSTSAGCQFFGNRLVTWQCKKQTSVSPSTCEAEYIAAASCCSQIIWIQQQLRDYG</sequence>
<dbReference type="PANTHER" id="PTHR11439:SF495">
    <property type="entry name" value="REVERSE TRANSCRIPTASE, RNA-DEPENDENT DNA POLYMERASE-RELATED"/>
    <property type="match status" value="1"/>
</dbReference>
<organism evidence="1 2">
    <name type="scientific">Mikania micrantha</name>
    <name type="common">bitter vine</name>
    <dbReference type="NCBI Taxonomy" id="192012"/>
    <lineage>
        <taxon>Eukaryota</taxon>
        <taxon>Viridiplantae</taxon>
        <taxon>Streptophyta</taxon>
        <taxon>Embryophyta</taxon>
        <taxon>Tracheophyta</taxon>
        <taxon>Spermatophyta</taxon>
        <taxon>Magnoliopsida</taxon>
        <taxon>eudicotyledons</taxon>
        <taxon>Gunneridae</taxon>
        <taxon>Pentapetalae</taxon>
        <taxon>asterids</taxon>
        <taxon>campanulids</taxon>
        <taxon>Asterales</taxon>
        <taxon>Asteraceae</taxon>
        <taxon>Asteroideae</taxon>
        <taxon>Heliantheae alliance</taxon>
        <taxon>Eupatorieae</taxon>
        <taxon>Mikania</taxon>
    </lineage>
</organism>
<comment type="caution">
    <text evidence="1">The sequence shown here is derived from an EMBL/GenBank/DDBJ whole genome shotgun (WGS) entry which is preliminary data.</text>
</comment>
<evidence type="ECO:0008006" key="3">
    <source>
        <dbReference type="Google" id="ProtNLM"/>
    </source>
</evidence>
<keyword evidence="2" id="KW-1185">Reference proteome</keyword>
<accession>A0A5N6PXQ1</accession>
<evidence type="ECO:0000313" key="2">
    <source>
        <dbReference type="Proteomes" id="UP000326396"/>
    </source>
</evidence>
<dbReference type="AlphaFoldDB" id="A0A5N6PXQ1"/>
<dbReference type="Proteomes" id="UP000326396">
    <property type="component" value="Linkage Group LG1"/>
</dbReference>
<dbReference type="PANTHER" id="PTHR11439">
    <property type="entry name" value="GAG-POL-RELATED RETROTRANSPOSON"/>
    <property type="match status" value="1"/>
</dbReference>
<reference evidence="1 2" key="1">
    <citation type="submission" date="2019-05" db="EMBL/GenBank/DDBJ databases">
        <title>Mikania micrantha, genome provides insights into the molecular mechanism of rapid growth.</title>
        <authorList>
            <person name="Liu B."/>
        </authorList>
    </citation>
    <scope>NUCLEOTIDE SEQUENCE [LARGE SCALE GENOMIC DNA]</scope>
    <source>
        <strain evidence="1">NLD-2019</strain>
        <tissue evidence="1">Leaf</tissue>
    </source>
</reference>
<dbReference type="OrthoDB" id="418237at2759"/>
<name>A0A5N6PXQ1_9ASTR</name>
<proteinExistence type="predicted"/>
<dbReference type="CDD" id="cd09272">
    <property type="entry name" value="RNase_HI_RT_Ty1"/>
    <property type="match status" value="1"/>
</dbReference>
<gene>
    <name evidence="1" type="ORF">E3N88_00320</name>
</gene>
<dbReference type="EMBL" id="SZYD01000001">
    <property type="protein sequence ID" value="KAD7477184.1"/>
    <property type="molecule type" value="Genomic_DNA"/>
</dbReference>
<evidence type="ECO:0000313" key="1">
    <source>
        <dbReference type="EMBL" id="KAD7477184.1"/>
    </source>
</evidence>
<protein>
    <recommendedName>
        <fullName evidence="3">Reverse transcriptase Ty1/copia-type domain-containing protein</fullName>
    </recommendedName>
</protein>